<dbReference type="InterPro" id="IPR044650">
    <property type="entry name" value="SRFR1-like"/>
</dbReference>
<dbReference type="AlphaFoldDB" id="A0A517QFC3"/>
<dbReference type="Gene3D" id="1.25.40.10">
    <property type="entry name" value="Tetratricopeptide repeat domain"/>
    <property type="match status" value="1"/>
</dbReference>
<keyword evidence="1" id="KW-0802">TPR repeat</keyword>
<evidence type="ECO:0000256" key="1">
    <source>
        <dbReference type="PROSITE-ProRule" id="PRU00339"/>
    </source>
</evidence>
<gene>
    <name evidence="2" type="ORF">Enr10x_57060</name>
</gene>
<proteinExistence type="predicted"/>
<dbReference type="RefSeq" id="WP_145452223.1">
    <property type="nucleotide sequence ID" value="NZ_CP037421.1"/>
</dbReference>
<organism evidence="2 3">
    <name type="scientific">Gimesia panareensis</name>
    <dbReference type="NCBI Taxonomy" id="2527978"/>
    <lineage>
        <taxon>Bacteria</taxon>
        <taxon>Pseudomonadati</taxon>
        <taxon>Planctomycetota</taxon>
        <taxon>Planctomycetia</taxon>
        <taxon>Planctomycetales</taxon>
        <taxon>Planctomycetaceae</taxon>
        <taxon>Gimesia</taxon>
    </lineage>
</organism>
<dbReference type="PROSITE" id="PS50005">
    <property type="entry name" value="TPR"/>
    <property type="match status" value="1"/>
</dbReference>
<dbReference type="SMART" id="SM00028">
    <property type="entry name" value="TPR"/>
    <property type="match status" value="3"/>
</dbReference>
<dbReference type="SUPFAM" id="SSF48452">
    <property type="entry name" value="TPR-like"/>
    <property type="match status" value="1"/>
</dbReference>
<dbReference type="Proteomes" id="UP000315647">
    <property type="component" value="Chromosome"/>
</dbReference>
<name>A0A517QFC3_9PLAN</name>
<sequence>MSDNPQLENRLIELTHTIESDPDNTDRLYELGRALESTGKLEEALLRYEAIVRMEPGDHESIHAVGAINLRLGNNSAAILSLRKAVKLCEDQPDYLVDLGDALFESGDLKGAKVAYERALSLALPNEEVSERIKLALERFQSSGE</sequence>
<keyword evidence="3" id="KW-1185">Reference proteome</keyword>
<dbReference type="InterPro" id="IPR011990">
    <property type="entry name" value="TPR-like_helical_dom_sf"/>
</dbReference>
<dbReference type="PANTHER" id="PTHR44749:SF1">
    <property type="entry name" value="TETRATRICOPEPTIDE-LIKE HELICAL DOMAIN-CONTAINING PROTEIN"/>
    <property type="match status" value="1"/>
</dbReference>
<accession>A0A517QFC3</accession>
<dbReference type="EMBL" id="CP037421">
    <property type="protein sequence ID" value="QDT30340.1"/>
    <property type="molecule type" value="Genomic_DNA"/>
</dbReference>
<feature type="repeat" description="TPR" evidence="1">
    <location>
        <begin position="25"/>
        <end position="58"/>
    </location>
</feature>
<reference evidence="2 3" key="1">
    <citation type="submission" date="2019-03" db="EMBL/GenBank/DDBJ databases">
        <title>Deep-cultivation of Planctomycetes and their phenomic and genomic characterization uncovers novel biology.</title>
        <authorList>
            <person name="Wiegand S."/>
            <person name="Jogler M."/>
            <person name="Boedeker C."/>
            <person name="Pinto D."/>
            <person name="Vollmers J."/>
            <person name="Rivas-Marin E."/>
            <person name="Kohn T."/>
            <person name="Peeters S.H."/>
            <person name="Heuer A."/>
            <person name="Rast P."/>
            <person name="Oberbeckmann S."/>
            <person name="Bunk B."/>
            <person name="Jeske O."/>
            <person name="Meyerdierks A."/>
            <person name="Storesund J.E."/>
            <person name="Kallscheuer N."/>
            <person name="Luecker S."/>
            <person name="Lage O.M."/>
            <person name="Pohl T."/>
            <person name="Merkel B.J."/>
            <person name="Hornburger P."/>
            <person name="Mueller R.-W."/>
            <person name="Bruemmer F."/>
            <person name="Labrenz M."/>
            <person name="Spormann A.M."/>
            <person name="Op den Camp H."/>
            <person name="Overmann J."/>
            <person name="Amann R."/>
            <person name="Jetten M.S.M."/>
            <person name="Mascher T."/>
            <person name="Medema M.H."/>
            <person name="Devos D.P."/>
            <person name="Kaster A.-K."/>
            <person name="Ovreas L."/>
            <person name="Rohde M."/>
            <person name="Galperin M.Y."/>
            <person name="Jogler C."/>
        </authorList>
    </citation>
    <scope>NUCLEOTIDE SEQUENCE [LARGE SCALE GENOMIC DNA]</scope>
    <source>
        <strain evidence="2 3">Enr10</strain>
    </source>
</reference>
<evidence type="ECO:0000313" key="3">
    <source>
        <dbReference type="Proteomes" id="UP000315647"/>
    </source>
</evidence>
<dbReference type="InterPro" id="IPR019734">
    <property type="entry name" value="TPR_rpt"/>
</dbReference>
<evidence type="ECO:0000313" key="2">
    <source>
        <dbReference type="EMBL" id="QDT30340.1"/>
    </source>
</evidence>
<dbReference type="Pfam" id="PF13432">
    <property type="entry name" value="TPR_16"/>
    <property type="match status" value="2"/>
</dbReference>
<dbReference type="PANTHER" id="PTHR44749">
    <property type="entry name" value="SUPPRESSOR OF RPS4-RLD 1"/>
    <property type="match status" value="1"/>
</dbReference>
<dbReference type="GO" id="GO:0045892">
    <property type="term" value="P:negative regulation of DNA-templated transcription"/>
    <property type="evidence" value="ECO:0007669"/>
    <property type="project" value="InterPro"/>
</dbReference>
<protein>
    <submittedName>
        <fullName evidence="2">Tetratricopeptide repeat protein</fullName>
    </submittedName>
</protein>